<organism evidence="1">
    <name type="scientific">uncultured Nocardioides sp</name>
    <dbReference type="NCBI Taxonomy" id="198441"/>
    <lineage>
        <taxon>Bacteria</taxon>
        <taxon>Bacillati</taxon>
        <taxon>Actinomycetota</taxon>
        <taxon>Actinomycetes</taxon>
        <taxon>Propionibacteriales</taxon>
        <taxon>Nocardioidaceae</taxon>
        <taxon>Nocardioides</taxon>
        <taxon>environmental samples</taxon>
    </lineage>
</organism>
<name>A0A6J4MUW8_9ACTN</name>
<proteinExistence type="predicted"/>
<sequence>MAMTSSPRYVLATQVKAGRDDDFETFMRDVVVPAAVQARPDLAGMWQLMRPAADQPEGCTRAWLMFFEGPSDLDDWNLEPLFEEAYGVDASREHLQYFEDMVEGEQTVYALDGPSEL</sequence>
<gene>
    <name evidence="1" type="ORF">AVDCRST_MAG32-262</name>
</gene>
<dbReference type="EMBL" id="CADCUM010000011">
    <property type="protein sequence ID" value="CAA9367926.1"/>
    <property type="molecule type" value="Genomic_DNA"/>
</dbReference>
<accession>A0A6J4MUW8</accession>
<evidence type="ECO:0008006" key="2">
    <source>
        <dbReference type="Google" id="ProtNLM"/>
    </source>
</evidence>
<reference evidence="1" key="1">
    <citation type="submission" date="2020-02" db="EMBL/GenBank/DDBJ databases">
        <authorList>
            <person name="Meier V. D."/>
        </authorList>
    </citation>
    <scope>NUCLEOTIDE SEQUENCE</scope>
    <source>
        <strain evidence="1">AVDCRST_MAG32</strain>
    </source>
</reference>
<dbReference type="AlphaFoldDB" id="A0A6J4MUW8"/>
<protein>
    <recommendedName>
        <fullName evidence="2">ABM domain-containing protein</fullName>
    </recommendedName>
</protein>
<evidence type="ECO:0000313" key="1">
    <source>
        <dbReference type="EMBL" id="CAA9367926.1"/>
    </source>
</evidence>